<evidence type="ECO:0000313" key="3">
    <source>
        <dbReference type="Proteomes" id="UP000516437"/>
    </source>
</evidence>
<dbReference type="EMBL" id="RXIC02000024">
    <property type="protein sequence ID" value="KAB1211385.1"/>
    <property type="molecule type" value="Genomic_DNA"/>
</dbReference>
<name>A0A6A1VFP3_9ROSI</name>
<evidence type="ECO:0000259" key="1">
    <source>
        <dbReference type="Pfam" id="PF20073"/>
    </source>
</evidence>
<accession>A0A6A1VFP3</accession>
<dbReference type="Proteomes" id="UP000516437">
    <property type="component" value="Chromosome 6"/>
</dbReference>
<keyword evidence="3" id="KW-1185">Reference proteome</keyword>
<dbReference type="OrthoDB" id="3156807at2759"/>
<evidence type="ECO:0000313" key="2">
    <source>
        <dbReference type="EMBL" id="KAB1211385.1"/>
    </source>
</evidence>
<protein>
    <recommendedName>
        <fullName evidence="1">DUF6469 domain-containing protein</fullName>
    </recommendedName>
</protein>
<dbReference type="AlphaFoldDB" id="A0A6A1VFP3"/>
<dbReference type="Pfam" id="PF20073">
    <property type="entry name" value="DUF6469"/>
    <property type="match status" value="1"/>
</dbReference>
<feature type="domain" description="DUF6469" evidence="1">
    <location>
        <begin position="7"/>
        <end position="103"/>
    </location>
</feature>
<dbReference type="InterPro" id="IPR045529">
    <property type="entry name" value="DUF6469"/>
</dbReference>
<organism evidence="2 3">
    <name type="scientific">Morella rubra</name>
    <name type="common">Chinese bayberry</name>
    <dbReference type="NCBI Taxonomy" id="262757"/>
    <lineage>
        <taxon>Eukaryota</taxon>
        <taxon>Viridiplantae</taxon>
        <taxon>Streptophyta</taxon>
        <taxon>Embryophyta</taxon>
        <taxon>Tracheophyta</taxon>
        <taxon>Spermatophyta</taxon>
        <taxon>Magnoliopsida</taxon>
        <taxon>eudicotyledons</taxon>
        <taxon>Gunneridae</taxon>
        <taxon>Pentapetalae</taxon>
        <taxon>rosids</taxon>
        <taxon>fabids</taxon>
        <taxon>Fagales</taxon>
        <taxon>Myricaceae</taxon>
        <taxon>Morella</taxon>
    </lineage>
</organism>
<reference evidence="2 3" key="1">
    <citation type="journal article" date="2019" name="Plant Biotechnol. J.">
        <title>The red bayberry genome and genetic basis of sex determination.</title>
        <authorList>
            <person name="Jia H.M."/>
            <person name="Jia H.J."/>
            <person name="Cai Q.L."/>
            <person name="Wang Y."/>
            <person name="Zhao H.B."/>
            <person name="Yang W.F."/>
            <person name="Wang G.Y."/>
            <person name="Li Y.H."/>
            <person name="Zhan D.L."/>
            <person name="Shen Y.T."/>
            <person name="Niu Q.F."/>
            <person name="Chang L."/>
            <person name="Qiu J."/>
            <person name="Zhao L."/>
            <person name="Xie H.B."/>
            <person name="Fu W.Y."/>
            <person name="Jin J."/>
            <person name="Li X.W."/>
            <person name="Jiao Y."/>
            <person name="Zhou C.C."/>
            <person name="Tu T."/>
            <person name="Chai C.Y."/>
            <person name="Gao J.L."/>
            <person name="Fan L.J."/>
            <person name="van de Weg E."/>
            <person name="Wang J.Y."/>
            <person name="Gao Z.S."/>
        </authorList>
    </citation>
    <scope>NUCLEOTIDE SEQUENCE [LARGE SCALE GENOMIC DNA]</scope>
    <source>
        <tissue evidence="2">Leaves</tissue>
    </source>
</reference>
<comment type="caution">
    <text evidence="2">The sequence shown here is derived from an EMBL/GenBank/DDBJ whole genome shotgun (WGS) entry which is preliminary data.</text>
</comment>
<gene>
    <name evidence="2" type="ORF">CJ030_MR6G021425</name>
</gene>
<sequence length="223" mass="25474">MKRLGESESDSEIYEPEPGDLIALTGVRPTCIDDLKTPIGSCLIALVQARRKIGNGSFEDIQILSSTPIEYEQNRPRNKKQTIWFAVFLINSTTNTRIWKALNSGLGEQNLNIMKKMLHVDSVEGLLLEGHDYMEEEKGEEQVGDGNLLSDREKENINSQKSRKTNQSIWERIIAQTLKESKSKWTEKLHPQKENHSKCWKMEKGFHSEDGEIKELTLSGFVK</sequence>
<proteinExistence type="predicted"/>